<dbReference type="AlphaFoldDB" id="A0A9P8G3T0"/>
<sequence length="151" mass="15891">MERAPNDQQPSSPTIEQIGGDKMLVDFGHNQKLPVWLDESDKMVVFDNGKPSIWNEEAQKVLAFDDRDGKEMLICFILVISVAGVAAGLGAGLSSAHARFPPGSNATSNFGIGGSLDPAYYSKSGAFNGSGFGLIPQTVIGTGNDYGSPVL</sequence>
<feature type="non-terminal residue" evidence="2">
    <location>
        <position position="1"/>
    </location>
</feature>
<evidence type="ECO:0000313" key="2">
    <source>
        <dbReference type="EMBL" id="KAG9988471.1"/>
    </source>
</evidence>
<evidence type="ECO:0000313" key="3">
    <source>
        <dbReference type="Proteomes" id="UP000729357"/>
    </source>
</evidence>
<keyword evidence="3" id="KW-1185">Reference proteome</keyword>
<comment type="caution">
    <text evidence="2">The sequence shown here is derived from an EMBL/GenBank/DDBJ whole genome shotgun (WGS) entry which is preliminary data.</text>
</comment>
<name>A0A9P8G3T0_AURME</name>
<keyword evidence="1" id="KW-0472">Membrane</keyword>
<accession>A0A9P8G3T0</accession>
<proteinExistence type="predicted"/>
<gene>
    <name evidence="2" type="ORF">KCU98_g2577</name>
</gene>
<dbReference type="EMBL" id="JAHFXS010000147">
    <property type="protein sequence ID" value="KAG9988471.1"/>
    <property type="molecule type" value="Genomic_DNA"/>
</dbReference>
<reference evidence="2" key="1">
    <citation type="journal article" date="2021" name="J Fungi (Basel)">
        <title>Virulence traits and population genomics of the black yeast Aureobasidium melanogenum.</title>
        <authorList>
            <person name="Cernosa A."/>
            <person name="Sun X."/>
            <person name="Gostincar C."/>
            <person name="Fang C."/>
            <person name="Gunde-Cimerman N."/>
            <person name="Song Z."/>
        </authorList>
    </citation>
    <scope>NUCLEOTIDE SEQUENCE</scope>
    <source>
        <strain evidence="2">EXF-9298</strain>
    </source>
</reference>
<protein>
    <submittedName>
        <fullName evidence="2">Uncharacterized protein</fullName>
    </submittedName>
</protein>
<dbReference type="Proteomes" id="UP000729357">
    <property type="component" value="Unassembled WGS sequence"/>
</dbReference>
<feature type="transmembrane region" description="Helical" evidence="1">
    <location>
        <begin position="72"/>
        <end position="93"/>
    </location>
</feature>
<evidence type="ECO:0000256" key="1">
    <source>
        <dbReference type="SAM" id="Phobius"/>
    </source>
</evidence>
<organism evidence="2 3">
    <name type="scientific">Aureobasidium melanogenum</name>
    <name type="common">Aureobasidium pullulans var. melanogenum</name>
    <dbReference type="NCBI Taxonomy" id="46634"/>
    <lineage>
        <taxon>Eukaryota</taxon>
        <taxon>Fungi</taxon>
        <taxon>Dikarya</taxon>
        <taxon>Ascomycota</taxon>
        <taxon>Pezizomycotina</taxon>
        <taxon>Dothideomycetes</taxon>
        <taxon>Dothideomycetidae</taxon>
        <taxon>Dothideales</taxon>
        <taxon>Saccotheciaceae</taxon>
        <taxon>Aureobasidium</taxon>
    </lineage>
</organism>
<keyword evidence="1" id="KW-0812">Transmembrane</keyword>
<keyword evidence="1" id="KW-1133">Transmembrane helix</keyword>
<reference evidence="2" key="2">
    <citation type="submission" date="2021-08" db="EMBL/GenBank/DDBJ databases">
        <authorList>
            <person name="Gostincar C."/>
            <person name="Sun X."/>
            <person name="Song Z."/>
            <person name="Gunde-Cimerman N."/>
        </authorList>
    </citation>
    <scope>NUCLEOTIDE SEQUENCE</scope>
    <source>
        <strain evidence="2">EXF-9298</strain>
    </source>
</reference>